<name>A0A3G1KRY9_FORW1</name>
<evidence type="ECO:0000313" key="2">
    <source>
        <dbReference type="EMBL" id="ATW25221.1"/>
    </source>
</evidence>
<dbReference type="InterPro" id="IPR012437">
    <property type="entry name" value="DUF1638"/>
</dbReference>
<reference evidence="2 3" key="1">
    <citation type="submission" date="2016-10" db="EMBL/GenBank/DDBJ databases">
        <title>Complete Genome Sequence of Peptococcaceae strain DCMF.</title>
        <authorList>
            <person name="Edwards R.J."/>
            <person name="Holland S.I."/>
            <person name="Deshpande N.P."/>
            <person name="Wong Y.K."/>
            <person name="Ertan H."/>
            <person name="Manefield M."/>
            <person name="Russell T.L."/>
            <person name="Lee M.J."/>
        </authorList>
    </citation>
    <scope>NUCLEOTIDE SEQUENCE [LARGE SCALE GENOMIC DNA]</scope>
    <source>
        <strain evidence="2 3">DCMF</strain>
    </source>
</reference>
<feature type="domain" description="DUF1638" evidence="1">
    <location>
        <begin position="30"/>
        <end position="193"/>
    </location>
</feature>
<keyword evidence="3" id="KW-1185">Reference proteome</keyword>
<dbReference type="Proteomes" id="UP000323521">
    <property type="component" value="Chromosome"/>
</dbReference>
<dbReference type="OrthoDB" id="9787351at2"/>
<gene>
    <name evidence="2" type="ORF">DCMF_10980</name>
</gene>
<accession>A0A3G1KRY9</accession>
<dbReference type="KEGG" id="fwa:DCMF_10980"/>
<dbReference type="EMBL" id="CP017634">
    <property type="protein sequence ID" value="ATW25221.1"/>
    <property type="molecule type" value="Genomic_DNA"/>
</dbReference>
<dbReference type="AlphaFoldDB" id="A0A3G1KRY9"/>
<proteinExistence type="predicted"/>
<organism evidence="2 3">
    <name type="scientific">Formimonas warabiya</name>
    <dbReference type="NCBI Taxonomy" id="1761012"/>
    <lineage>
        <taxon>Bacteria</taxon>
        <taxon>Bacillati</taxon>
        <taxon>Bacillota</taxon>
        <taxon>Clostridia</taxon>
        <taxon>Eubacteriales</taxon>
        <taxon>Peptococcaceae</taxon>
        <taxon>Candidatus Formimonas</taxon>
    </lineage>
</organism>
<sequence length="234" mass="26844">MSIVIVACQTICDEVDLAIAETGVSHPVLWVESGLHNFPDTLRTKLQEQINRISHVEKIILAYGYCGNSLLGLYSDHATLVIPRVDDCISLLLGSYQSRERLSQEMGTYFLTRGWLENENNIIKEYERCLDRYGQVQAERVMKVMMEHYRRLVLIDTGAYAVDGCLKKSCDFSQRMGLQHQVVTGSLRLLKKLFTGPWDEEFLVLKPGEVLSMEYFRRDMSKPGFNQTMFGFGR</sequence>
<evidence type="ECO:0000259" key="1">
    <source>
        <dbReference type="Pfam" id="PF07796"/>
    </source>
</evidence>
<dbReference type="Pfam" id="PF07796">
    <property type="entry name" value="DUF1638"/>
    <property type="match status" value="1"/>
</dbReference>
<protein>
    <recommendedName>
        <fullName evidence="1">DUF1638 domain-containing protein</fullName>
    </recommendedName>
</protein>
<evidence type="ECO:0000313" key="3">
    <source>
        <dbReference type="Proteomes" id="UP000323521"/>
    </source>
</evidence>